<feature type="compositionally biased region" description="Gly residues" evidence="1">
    <location>
        <begin position="193"/>
        <end position="212"/>
    </location>
</feature>
<gene>
    <name evidence="2" type="ORF">BMF94_5019</name>
</gene>
<dbReference type="EMBL" id="PJQD01000063">
    <property type="protein sequence ID" value="POY72010.1"/>
    <property type="molecule type" value="Genomic_DNA"/>
</dbReference>
<feature type="region of interest" description="Disordered" evidence="1">
    <location>
        <begin position="1"/>
        <end position="56"/>
    </location>
</feature>
<dbReference type="STRING" id="741276.A0A2S5B5F0"/>
<proteinExistence type="predicted"/>
<feature type="compositionally biased region" description="Polar residues" evidence="1">
    <location>
        <begin position="1"/>
        <end position="12"/>
    </location>
</feature>
<accession>A0A2S5B5F0</accession>
<comment type="caution">
    <text evidence="2">The sequence shown here is derived from an EMBL/GenBank/DDBJ whole genome shotgun (WGS) entry which is preliminary data.</text>
</comment>
<feature type="region of interest" description="Disordered" evidence="1">
    <location>
        <begin position="192"/>
        <end position="221"/>
    </location>
</feature>
<keyword evidence="3" id="KW-1185">Reference proteome</keyword>
<evidence type="ECO:0000256" key="1">
    <source>
        <dbReference type="SAM" id="MobiDB-lite"/>
    </source>
</evidence>
<feature type="region of interest" description="Disordered" evidence="1">
    <location>
        <begin position="382"/>
        <end position="402"/>
    </location>
</feature>
<reference evidence="2 3" key="1">
    <citation type="journal article" date="2018" name="Front. Microbiol.">
        <title>Prospects for Fungal Bioremediation of Acidic Radioactive Waste Sites: Characterization and Genome Sequence of Rhodotorula taiwanensis MD1149.</title>
        <authorList>
            <person name="Tkavc R."/>
            <person name="Matrosova V.Y."/>
            <person name="Grichenko O.E."/>
            <person name="Gostincar C."/>
            <person name="Volpe R.P."/>
            <person name="Klimenkova P."/>
            <person name="Gaidamakova E.K."/>
            <person name="Zhou C.E."/>
            <person name="Stewart B.J."/>
            <person name="Lyman M.G."/>
            <person name="Malfatti S.A."/>
            <person name="Rubinfeld B."/>
            <person name="Courtot M."/>
            <person name="Singh J."/>
            <person name="Dalgard C.L."/>
            <person name="Hamilton T."/>
            <person name="Frey K.G."/>
            <person name="Gunde-Cimerman N."/>
            <person name="Dugan L."/>
            <person name="Daly M.J."/>
        </authorList>
    </citation>
    <scope>NUCLEOTIDE SEQUENCE [LARGE SCALE GENOMIC DNA]</scope>
    <source>
        <strain evidence="2 3">MD1149</strain>
    </source>
</reference>
<feature type="compositionally biased region" description="Basic and acidic residues" evidence="1">
    <location>
        <begin position="386"/>
        <end position="396"/>
    </location>
</feature>
<dbReference type="AlphaFoldDB" id="A0A2S5B5F0"/>
<evidence type="ECO:0000313" key="3">
    <source>
        <dbReference type="Proteomes" id="UP000237144"/>
    </source>
</evidence>
<dbReference type="OrthoDB" id="9995831at2759"/>
<name>A0A2S5B5F0_9BASI</name>
<dbReference type="Proteomes" id="UP000237144">
    <property type="component" value="Unassembled WGS sequence"/>
</dbReference>
<sequence length="463" mass="49509">MPLLSRTPSYSNGPAPRTRRGSHPKPLSMAMPPAPPSFSTVASGPGRPPTQHLDADEPDLFHIDHAHHLTQDDDGAASTSPQLSAAYFRRAVHRVHDVLYGGRGKDRTEIDNVVRELYDTGAAFENPLTLARGKPAIADMFALLALVPGSMWSEMGEVTHSHSAFDGSRLVVFSHTLHISLLSFLERESAPPCGGGGRGGGGGGSTATGGGRTPATPSRQRSYSFFSLPGTPFPQTPSAQYGDDGKSEAGGGEYSPGIFSKSYAAMTARDRWPAASLLRALSPRAIASSLATLHLKLHTRLVFNEEGRIIAHEDMWGLKEIVEGVFPLGAHLYSVNRQGLGWIASIASRILVPKPLEAATTSAATEEVTQAAAKRRLEAAWDEECPPDRGRDRDRAAPTTTAQDSLARYHQALMMSAASAPQQPHRKLMNPFPAYGTDNPDAFGAALGLDVGQRAKPTTMEDE</sequence>
<protein>
    <submittedName>
        <fullName evidence="2">Uncharacterized protein</fullName>
    </submittedName>
</protein>
<organism evidence="2 3">
    <name type="scientific">Rhodotorula taiwanensis</name>
    <dbReference type="NCBI Taxonomy" id="741276"/>
    <lineage>
        <taxon>Eukaryota</taxon>
        <taxon>Fungi</taxon>
        <taxon>Dikarya</taxon>
        <taxon>Basidiomycota</taxon>
        <taxon>Pucciniomycotina</taxon>
        <taxon>Microbotryomycetes</taxon>
        <taxon>Sporidiobolales</taxon>
        <taxon>Sporidiobolaceae</taxon>
        <taxon>Rhodotorula</taxon>
    </lineage>
</organism>
<evidence type="ECO:0000313" key="2">
    <source>
        <dbReference type="EMBL" id="POY72010.1"/>
    </source>
</evidence>